<reference evidence="5 6" key="1">
    <citation type="journal article" date="2013" name="Genome Announc.">
        <title>Whole-Genome Sequence of the Clinical Strain Corynebacterium argentoratense DSM 44202, Isolated from a Human Throat Specimen.</title>
        <authorList>
            <person name="Bomholt C."/>
            <person name="Glaub A."/>
            <person name="Gravermann K."/>
            <person name="Albersmeier A."/>
            <person name="Brinkrolf K."/>
            <person name="Ruckert C."/>
            <person name="Tauch A."/>
        </authorList>
    </citation>
    <scope>NUCLEOTIDE SEQUENCE [LARGE SCALE GENOMIC DNA]</scope>
    <source>
        <strain evidence="5">DSM 44202</strain>
    </source>
</reference>
<dbReference type="AlphaFoldDB" id="U3GYC7"/>
<name>U3GYC7_9CORY</name>
<dbReference type="Pfam" id="PF02551">
    <property type="entry name" value="Acyl_CoA_thio"/>
    <property type="match status" value="1"/>
</dbReference>
<dbReference type="PANTHER" id="PTHR11066:SF34">
    <property type="entry name" value="ACYL-COENZYME A THIOESTERASE 8"/>
    <property type="match status" value="1"/>
</dbReference>
<dbReference type="GO" id="GO:0047617">
    <property type="term" value="F:fatty acyl-CoA hydrolase activity"/>
    <property type="evidence" value="ECO:0007669"/>
    <property type="project" value="InterPro"/>
</dbReference>
<gene>
    <name evidence="5" type="ORF">CARG_05420</name>
</gene>
<dbReference type="GO" id="GO:0006637">
    <property type="term" value="P:acyl-CoA metabolic process"/>
    <property type="evidence" value="ECO:0007669"/>
    <property type="project" value="InterPro"/>
</dbReference>
<evidence type="ECO:0000256" key="1">
    <source>
        <dbReference type="ARBA" id="ARBA00006538"/>
    </source>
</evidence>
<dbReference type="Pfam" id="PF13622">
    <property type="entry name" value="4HBT_3"/>
    <property type="match status" value="1"/>
</dbReference>
<evidence type="ECO:0000256" key="2">
    <source>
        <dbReference type="ARBA" id="ARBA00022801"/>
    </source>
</evidence>
<dbReference type="Gene3D" id="2.40.160.210">
    <property type="entry name" value="Acyl-CoA thioesterase, double hotdog domain"/>
    <property type="match status" value="1"/>
</dbReference>
<dbReference type="SUPFAM" id="SSF54637">
    <property type="entry name" value="Thioesterase/thiol ester dehydrase-isomerase"/>
    <property type="match status" value="2"/>
</dbReference>
<evidence type="ECO:0000259" key="3">
    <source>
        <dbReference type="Pfam" id="PF02551"/>
    </source>
</evidence>
<evidence type="ECO:0000259" key="4">
    <source>
        <dbReference type="Pfam" id="PF13622"/>
    </source>
</evidence>
<dbReference type="PANTHER" id="PTHR11066">
    <property type="entry name" value="ACYL-COA THIOESTERASE"/>
    <property type="match status" value="1"/>
</dbReference>
<keyword evidence="6" id="KW-1185">Reference proteome</keyword>
<dbReference type="Proteomes" id="UP000016943">
    <property type="component" value="Chromosome"/>
</dbReference>
<sequence length="320" mass="36083">MTPLDMRLTKTLRALQLDCVEECVPDGGDQSHPLGNLISDQHRGIFQIYRGRPVESTLWRTFGGQVVAQALTSALRSVHESFAPQSLHAYFLAPGNPTIDTTYEVEKLRDGRGFCFRSVRAYQDRLDADGQPTGLRRLIFTLQCSFKKPGDIGPDHGVRPPEVFFAGPESVESDFSRLTPEFVQLLLHEWTDWDIRILPKQQPDDDNLQAWIRYKGPRPAGDFHYFDEMALAYCSDMTVLQSGFVRAVEAAEHPEALNVDKASLDHAVWFQRPINVGEWLFLDKRSPTGFGARVFTEGRFYDAGGNMVAVVTQEGLGRYT</sequence>
<accession>U3GYC7</accession>
<evidence type="ECO:0000313" key="5">
    <source>
        <dbReference type="EMBL" id="AGU15221.1"/>
    </source>
</evidence>
<dbReference type="GO" id="GO:0009062">
    <property type="term" value="P:fatty acid catabolic process"/>
    <property type="evidence" value="ECO:0007669"/>
    <property type="project" value="TreeGrafter"/>
</dbReference>
<dbReference type="CDD" id="cd03445">
    <property type="entry name" value="Thioesterase_II_repeat2"/>
    <property type="match status" value="1"/>
</dbReference>
<keyword evidence="2" id="KW-0378">Hydrolase</keyword>
<dbReference type="CDD" id="cd03444">
    <property type="entry name" value="Thioesterase_II_repeat1"/>
    <property type="match status" value="1"/>
</dbReference>
<dbReference type="eggNOG" id="COG1946">
    <property type="taxonomic scope" value="Bacteria"/>
</dbReference>
<dbReference type="InterPro" id="IPR029069">
    <property type="entry name" value="HotDog_dom_sf"/>
</dbReference>
<proteinExistence type="inferred from homology"/>
<dbReference type="InterPro" id="IPR049449">
    <property type="entry name" value="TesB_ACOT8-like_N"/>
</dbReference>
<dbReference type="InterPro" id="IPR042171">
    <property type="entry name" value="Acyl-CoA_hotdog"/>
</dbReference>
<dbReference type="RefSeq" id="WP_020976374.1">
    <property type="nucleotide sequence ID" value="NC_022198.1"/>
</dbReference>
<dbReference type="InterPro" id="IPR003703">
    <property type="entry name" value="Acyl_CoA_thio"/>
</dbReference>
<dbReference type="PATRIC" id="fig|1348662.3.peg.1065"/>
<feature type="domain" description="Acyl-CoA thioesterase-like N-terminal HotDog" evidence="4">
    <location>
        <begin position="61"/>
        <end position="125"/>
    </location>
</feature>
<feature type="domain" description="Acyl-CoA thioesterase 2 C-terminal" evidence="3">
    <location>
        <begin position="209"/>
        <end position="316"/>
    </location>
</feature>
<dbReference type="STRING" id="1348662.CARG_05420"/>
<dbReference type="HOGENOM" id="CLU_032690_0_0_11"/>
<dbReference type="KEGG" id="caz:CARG_05420"/>
<organism evidence="5 6">
    <name type="scientific">Corynebacterium argentoratense DSM 44202</name>
    <dbReference type="NCBI Taxonomy" id="1348662"/>
    <lineage>
        <taxon>Bacteria</taxon>
        <taxon>Bacillati</taxon>
        <taxon>Actinomycetota</taxon>
        <taxon>Actinomycetes</taxon>
        <taxon>Mycobacteriales</taxon>
        <taxon>Corynebacteriaceae</taxon>
        <taxon>Corynebacterium</taxon>
    </lineage>
</organism>
<comment type="similarity">
    <text evidence="1">Belongs to the C/M/P thioester hydrolase family.</text>
</comment>
<evidence type="ECO:0008006" key="7">
    <source>
        <dbReference type="Google" id="ProtNLM"/>
    </source>
</evidence>
<dbReference type="GeneID" id="78249862"/>
<evidence type="ECO:0000313" key="6">
    <source>
        <dbReference type="Proteomes" id="UP000016943"/>
    </source>
</evidence>
<dbReference type="OrthoDB" id="9781019at2"/>
<dbReference type="InterPro" id="IPR025652">
    <property type="entry name" value="TesB_C"/>
</dbReference>
<protein>
    <recommendedName>
        <fullName evidence="7">Acyl-CoA thioesterase</fullName>
    </recommendedName>
</protein>
<dbReference type="EMBL" id="CP006365">
    <property type="protein sequence ID" value="AGU15221.1"/>
    <property type="molecule type" value="Genomic_DNA"/>
</dbReference>